<dbReference type="InterPro" id="IPR000172">
    <property type="entry name" value="GMC_OxRdtase_N"/>
</dbReference>
<dbReference type="GO" id="GO:0016614">
    <property type="term" value="F:oxidoreductase activity, acting on CH-OH group of donors"/>
    <property type="evidence" value="ECO:0007669"/>
    <property type="project" value="InterPro"/>
</dbReference>
<evidence type="ECO:0000313" key="9">
    <source>
        <dbReference type="Proteomes" id="UP000267128"/>
    </source>
</evidence>
<dbReference type="InterPro" id="IPR012132">
    <property type="entry name" value="GMC_OxRdtase"/>
</dbReference>
<evidence type="ECO:0000259" key="7">
    <source>
        <dbReference type="PROSITE" id="PS00624"/>
    </source>
</evidence>
<evidence type="ECO:0000313" key="8">
    <source>
        <dbReference type="EMBL" id="RNL62752.1"/>
    </source>
</evidence>
<dbReference type="PROSITE" id="PS00623">
    <property type="entry name" value="GMC_OXRED_1"/>
    <property type="match status" value="1"/>
</dbReference>
<dbReference type="Proteomes" id="UP000267128">
    <property type="component" value="Unassembled WGS sequence"/>
</dbReference>
<dbReference type="SUPFAM" id="SSF51905">
    <property type="entry name" value="FAD/NAD(P)-binding domain"/>
    <property type="match status" value="1"/>
</dbReference>
<dbReference type="PANTHER" id="PTHR11552">
    <property type="entry name" value="GLUCOSE-METHANOL-CHOLINE GMC OXIDOREDUCTASE"/>
    <property type="match status" value="1"/>
</dbReference>
<evidence type="ECO:0000259" key="6">
    <source>
        <dbReference type="PROSITE" id="PS00623"/>
    </source>
</evidence>
<dbReference type="PROSITE" id="PS00624">
    <property type="entry name" value="GMC_OXRED_2"/>
    <property type="match status" value="1"/>
</dbReference>
<evidence type="ECO:0000256" key="3">
    <source>
        <dbReference type="ARBA" id="ARBA00022630"/>
    </source>
</evidence>
<proteinExistence type="inferred from homology"/>
<name>A0A3N0CH28_9ACTN</name>
<comment type="similarity">
    <text evidence="2 5">Belongs to the GMC oxidoreductase family.</text>
</comment>
<dbReference type="InterPro" id="IPR036188">
    <property type="entry name" value="FAD/NAD-bd_sf"/>
</dbReference>
<dbReference type="OrthoDB" id="9785276at2"/>
<dbReference type="AlphaFoldDB" id="A0A3N0CH28"/>
<dbReference type="GO" id="GO:0050660">
    <property type="term" value="F:flavin adenine dinucleotide binding"/>
    <property type="evidence" value="ECO:0007669"/>
    <property type="project" value="InterPro"/>
</dbReference>
<keyword evidence="9" id="KW-1185">Reference proteome</keyword>
<protein>
    <submittedName>
        <fullName evidence="8">FAD-binding protein</fullName>
    </submittedName>
</protein>
<accession>A0A3N0CH28</accession>
<evidence type="ECO:0000256" key="5">
    <source>
        <dbReference type="RuleBase" id="RU003968"/>
    </source>
</evidence>
<comment type="caution">
    <text evidence="8">The sequence shown here is derived from an EMBL/GenBank/DDBJ whole genome shotgun (WGS) entry which is preliminary data.</text>
</comment>
<gene>
    <name evidence="8" type="ORF">EFK50_13475</name>
</gene>
<evidence type="ECO:0000256" key="2">
    <source>
        <dbReference type="ARBA" id="ARBA00010790"/>
    </source>
</evidence>
<reference evidence="8 9" key="1">
    <citation type="submission" date="2018-11" db="EMBL/GenBank/DDBJ databases">
        <authorList>
            <person name="Li F."/>
        </authorList>
    </citation>
    <scope>NUCLEOTIDE SEQUENCE [LARGE SCALE GENOMIC DNA]</scope>
    <source>
        <strain evidence="8 9">Gsoil 097</strain>
    </source>
</reference>
<comment type="cofactor">
    <cofactor evidence="1">
        <name>FAD</name>
        <dbReference type="ChEBI" id="CHEBI:57692"/>
    </cofactor>
</comment>
<dbReference type="Gene3D" id="3.50.50.60">
    <property type="entry name" value="FAD/NAD(P)-binding domain"/>
    <property type="match status" value="2"/>
</dbReference>
<organism evidence="8 9">
    <name type="scientific">Nocardioides marmoriginsengisoli</name>
    <dbReference type="NCBI Taxonomy" id="661483"/>
    <lineage>
        <taxon>Bacteria</taxon>
        <taxon>Bacillati</taxon>
        <taxon>Actinomycetota</taxon>
        <taxon>Actinomycetes</taxon>
        <taxon>Propionibacteriales</taxon>
        <taxon>Nocardioidaceae</taxon>
        <taxon>Nocardioides</taxon>
    </lineage>
</organism>
<dbReference type="EMBL" id="RJSE01000007">
    <property type="protein sequence ID" value="RNL62752.1"/>
    <property type="molecule type" value="Genomic_DNA"/>
</dbReference>
<evidence type="ECO:0000256" key="1">
    <source>
        <dbReference type="ARBA" id="ARBA00001974"/>
    </source>
</evidence>
<feature type="domain" description="Glucose-methanol-choline oxidoreductase N-terminal" evidence="6">
    <location>
        <begin position="88"/>
        <end position="111"/>
    </location>
</feature>
<sequence length="383" mass="40644">MPAASRRRIASAEADYVIVGAGSAGSVVAARLASAGASVIVVEAGGTDRRPDVKLAPGVMTLYRSANWKYPTLADPTKDGERPPFAAGRIVGGSGAINAMVYVRGRAGDYDCWAEAGCTGWSYDDVLPTFKAIESWAGGADDFRGGAGPIHVEWCGHDHEIDRAFVDAATQAGYLRNPDPNGRDQLGVARAQVNRRRGIRSHSGREFLRAAPRGSRPVLLTRTTVTGIRLDGRRAVGVETTAGLIRARQEVILAAGAIGSPGLLLRSGIGPDGSRHRLNGVGTNFQDHLVVTQRWSSKVPTLNTIGPISAATAAADFLWNRTGPIATSPFEAQLLTDDFQIAVGPVQYQVGQGDRKDIPGTSRWFHRLYGPAAPAGTRPRRPP</sequence>
<dbReference type="RefSeq" id="WP_123228046.1">
    <property type="nucleotide sequence ID" value="NZ_RJSE01000007.1"/>
</dbReference>
<keyword evidence="3 5" id="KW-0285">Flavoprotein</keyword>
<feature type="domain" description="Glucose-methanol-choline oxidoreductase N-terminal" evidence="7">
    <location>
        <begin position="256"/>
        <end position="270"/>
    </location>
</feature>
<dbReference type="PANTHER" id="PTHR11552:SF147">
    <property type="entry name" value="CHOLINE DEHYDROGENASE, MITOCHONDRIAL"/>
    <property type="match status" value="1"/>
</dbReference>
<keyword evidence="4 5" id="KW-0274">FAD</keyword>
<evidence type="ECO:0000256" key="4">
    <source>
        <dbReference type="ARBA" id="ARBA00022827"/>
    </source>
</evidence>
<dbReference type="Pfam" id="PF00732">
    <property type="entry name" value="GMC_oxred_N"/>
    <property type="match status" value="1"/>
</dbReference>